<keyword evidence="2" id="KW-1185">Reference proteome</keyword>
<comment type="caution">
    <text evidence="1">The sequence shown here is derived from an EMBL/GenBank/DDBJ whole genome shotgun (WGS) entry which is preliminary data.</text>
</comment>
<gene>
    <name evidence="1" type="ORF">TRAPUB_12152</name>
</gene>
<evidence type="ECO:0000313" key="1">
    <source>
        <dbReference type="EMBL" id="OJT11352.1"/>
    </source>
</evidence>
<proteinExistence type="predicted"/>
<accession>A0A1M2VUY4</accession>
<reference evidence="1 2" key="1">
    <citation type="submission" date="2016-10" db="EMBL/GenBank/DDBJ databases">
        <title>Genome sequence of the basidiomycete white-rot fungus Trametes pubescens.</title>
        <authorList>
            <person name="Makela M.R."/>
            <person name="Granchi Z."/>
            <person name="Peng M."/>
            <person name="De Vries R.P."/>
            <person name="Grigoriev I."/>
            <person name="Riley R."/>
            <person name="Hilden K."/>
        </authorList>
    </citation>
    <scope>NUCLEOTIDE SEQUENCE [LARGE SCALE GENOMIC DNA]</scope>
    <source>
        <strain evidence="1 2">FBCC735</strain>
    </source>
</reference>
<dbReference type="Proteomes" id="UP000184267">
    <property type="component" value="Unassembled WGS sequence"/>
</dbReference>
<evidence type="ECO:0000313" key="2">
    <source>
        <dbReference type="Proteomes" id="UP000184267"/>
    </source>
</evidence>
<name>A0A1M2VUY4_TRAPU</name>
<dbReference type="AlphaFoldDB" id="A0A1M2VUY4"/>
<organism evidence="1 2">
    <name type="scientific">Trametes pubescens</name>
    <name type="common">White-rot fungus</name>
    <dbReference type="NCBI Taxonomy" id="154538"/>
    <lineage>
        <taxon>Eukaryota</taxon>
        <taxon>Fungi</taxon>
        <taxon>Dikarya</taxon>
        <taxon>Basidiomycota</taxon>
        <taxon>Agaricomycotina</taxon>
        <taxon>Agaricomycetes</taxon>
        <taxon>Polyporales</taxon>
        <taxon>Polyporaceae</taxon>
        <taxon>Trametes</taxon>
    </lineage>
</organism>
<protein>
    <submittedName>
        <fullName evidence="1">Uncharacterized protein</fullName>
    </submittedName>
</protein>
<dbReference type="EMBL" id="MNAD01000659">
    <property type="protein sequence ID" value="OJT11352.1"/>
    <property type="molecule type" value="Genomic_DNA"/>
</dbReference>
<sequence length="53" mass="6345">MNEHPERSQRPASHHKHAFLQKLRPASYIRSKPDSSFSRHLFWRNGLSMDSER</sequence>